<dbReference type="eggNOG" id="ENOG5030257">
    <property type="taxonomic scope" value="Bacteria"/>
</dbReference>
<dbReference type="EMBL" id="CP002218">
    <property type="protein sequence ID" value="ADN60797.1"/>
    <property type="molecule type" value="Genomic_DNA"/>
</dbReference>
<feature type="compositionally biased region" description="Basic and acidic residues" evidence="1">
    <location>
        <begin position="193"/>
        <end position="209"/>
    </location>
</feature>
<gene>
    <name evidence="3" type="ordered locus">BC1003_4874</name>
</gene>
<name>E1TII6_BURSG</name>
<dbReference type="OrthoDB" id="9006521at2"/>
<keyword evidence="2" id="KW-1133">Transmembrane helix</keyword>
<evidence type="ECO:0000256" key="2">
    <source>
        <dbReference type="SAM" id="Phobius"/>
    </source>
</evidence>
<protein>
    <recommendedName>
        <fullName evidence="4">Extensin</fullName>
    </recommendedName>
</protein>
<dbReference type="AlphaFoldDB" id="E1TII6"/>
<feature type="compositionally biased region" description="Polar residues" evidence="1">
    <location>
        <begin position="74"/>
        <end position="89"/>
    </location>
</feature>
<accession>E1TII6</accession>
<feature type="compositionally biased region" description="Low complexity" evidence="1">
    <location>
        <begin position="152"/>
        <end position="192"/>
    </location>
</feature>
<reference evidence="3" key="1">
    <citation type="submission" date="2010-09" db="EMBL/GenBank/DDBJ databases">
        <title>Complete sequence of chromosome2 of Burkholderia sp. CCGE1003.</title>
        <authorList>
            <consortium name="US DOE Joint Genome Institute"/>
            <person name="Lucas S."/>
            <person name="Copeland A."/>
            <person name="Lapidus A."/>
            <person name="Cheng J.-F."/>
            <person name="Bruce D."/>
            <person name="Goodwin L."/>
            <person name="Pitluck S."/>
            <person name="Daligault H."/>
            <person name="Davenport K."/>
            <person name="Detter J.C."/>
            <person name="Han C."/>
            <person name="Tapia R."/>
            <person name="Land M."/>
            <person name="Hauser L."/>
            <person name="Jeffries C."/>
            <person name="Kyrpides N."/>
            <person name="Ivanova N."/>
            <person name="Ovchinnikova G."/>
            <person name="Martinez-Romero E."/>
            <person name="Rogel M.A."/>
            <person name="Auchtung J."/>
            <person name="Tiedje J.M."/>
            <person name="Woyke T."/>
        </authorList>
    </citation>
    <scope>NUCLEOTIDE SEQUENCE</scope>
    <source>
        <strain evidence="3">CCGE1003</strain>
    </source>
</reference>
<feature type="transmembrane region" description="Helical" evidence="2">
    <location>
        <begin position="6"/>
        <end position="25"/>
    </location>
</feature>
<sequence length="278" mass="29060">MTNTGKTLIVGLVLADLVICAYLLYPREEKKSAAAPEAVLSAPDSGNSRPAENHVIAGSIVRPTSPDMAAVANPNANTGSPQSGTTTSRVDVRPPSAAPAIATQSAMPVAPAVPTVPAAPINGLANAPGADMQTQAQLPQISQTPQVVQPVQPVQQQLQAPTQAQMQAQQQPRAQQPSQAQSQRSYARSRASQHADDSRGHEDLRRRGSSDVGAMMTELLVRESAKLDPSLPPPPPTDPADLNRRTTNPVAAAMTDQLVKESARVAPASGLQRQPGTQ</sequence>
<feature type="region of interest" description="Disordered" evidence="1">
    <location>
        <begin position="65"/>
        <end position="93"/>
    </location>
</feature>
<keyword evidence="2" id="KW-0472">Membrane</keyword>
<feature type="region of interest" description="Disordered" evidence="1">
    <location>
        <begin position="33"/>
        <end position="52"/>
    </location>
</feature>
<feature type="region of interest" description="Disordered" evidence="1">
    <location>
        <begin position="152"/>
        <end position="254"/>
    </location>
</feature>
<evidence type="ECO:0000256" key="1">
    <source>
        <dbReference type="SAM" id="MobiDB-lite"/>
    </source>
</evidence>
<organism evidence="3">
    <name type="scientific">Burkholderia sp. (strain CCGE1003)</name>
    <dbReference type="NCBI Taxonomy" id="640512"/>
    <lineage>
        <taxon>Bacteria</taxon>
        <taxon>Pseudomonadati</taxon>
        <taxon>Pseudomonadota</taxon>
        <taxon>Betaproteobacteria</taxon>
        <taxon>Burkholderiales</taxon>
        <taxon>Burkholderiaceae</taxon>
        <taxon>Burkholderia</taxon>
    </lineage>
</organism>
<evidence type="ECO:0008006" key="4">
    <source>
        <dbReference type="Google" id="ProtNLM"/>
    </source>
</evidence>
<dbReference type="HOGENOM" id="CLU_089889_0_0_4"/>
<keyword evidence="2" id="KW-0812">Transmembrane</keyword>
<evidence type="ECO:0000313" key="3">
    <source>
        <dbReference type="EMBL" id="ADN60797.1"/>
    </source>
</evidence>
<dbReference type="KEGG" id="bgf:BC1003_4874"/>
<proteinExistence type="predicted"/>